<dbReference type="AlphaFoldDB" id="A0AAV0EQE8"/>
<evidence type="ECO:0000256" key="1">
    <source>
        <dbReference type="SAM" id="MobiDB-lite"/>
    </source>
</evidence>
<feature type="compositionally biased region" description="Polar residues" evidence="1">
    <location>
        <begin position="32"/>
        <end position="44"/>
    </location>
</feature>
<evidence type="ECO:0000313" key="2">
    <source>
        <dbReference type="EMBL" id="CAH9125435.1"/>
    </source>
</evidence>
<gene>
    <name evidence="2" type="ORF">CEPIT_LOCUS26765</name>
</gene>
<name>A0AAV0EQE8_9ASTE</name>
<feature type="compositionally biased region" description="Polar residues" evidence="1">
    <location>
        <begin position="1"/>
        <end position="23"/>
    </location>
</feature>
<sequence length="124" mass="14084">MNQESNNASEPSQEPTDPSNSLLQPYFKDNQEMNNPGNDSVFQWRGNNTISASRLLSQRLKFRNQHVAESAGASRKRHMTEMEASEQVDSGEQSAIARDRFNELYDSMENLGPYMSQVIDPTQK</sequence>
<feature type="region of interest" description="Disordered" evidence="1">
    <location>
        <begin position="67"/>
        <end position="94"/>
    </location>
</feature>
<evidence type="ECO:0000313" key="3">
    <source>
        <dbReference type="Proteomes" id="UP001152523"/>
    </source>
</evidence>
<feature type="region of interest" description="Disordered" evidence="1">
    <location>
        <begin position="1"/>
        <end position="44"/>
    </location>
</feature>
<proteinExistence type="predicted"/>
<dbReference type="Proteomes" id="UP001152523">
    <property type="component" value="Unassembled WGS sequence"/>
</dbReference>
<dbReference type="EMBL" id="CAMAPF010000937">
    <property type="protein sequence ID" value="CAH9125435.1"/>
    <property type="molecule type" value="Genomic_DNA"/>
</dbReference>
<comment type="caution">
    <text evidence="2">The sequence shown here is derived from an EMBL/GenBank/DDBJ whole genome shotgun (WGS) entry which is preliminary data.</text>
</comment>
<accession>A0AAV0EQE8</accession>
<keyword evidence="3" id="KW-1185">Reference proteome</keyword>
<protein>
    <submittedName>
        <fullName evidence="2">Uncharacterized protein</fullName>
    </submittedName>
</protein>
<organism evidence="2 3">
    <name type="scientific">Cuscuta epithymum</name>
    <dbReference type="NCBI Taxonomy" id="186058"/>
    <lineage>
        <taxon>Eukaryota</taxon>
        <taxon>Viridiplantae</taxon>
        <taxon>Streptophyta</taxon>
        <taxon>Embryophyta</taxon>
        <taxon>Tracheophyta</taxon>
        <taxon>Spermatophyta</taxon>
        <taxon>Magnoliopsida</taxon>
        <taxon>eudicotyledons</taxon>
        <taxon>Gunneridae</taxon>
        <taxon>Pentapetalae</taxon>
        <taxon>asterids</taxon>
        <taxon>lamiids</taxon>
        <taxon>Solanales</taxon>
        <taxon>Convolvulaceae</taxon>
        <taxon>Cuscuteae</taxon>
        <taxon>Cuscuta</taxon>
        <taxon>Cuscuta subgen. Cuscuta</taxon>
    </lineage>
</organism>
<reference evidence="2" key="1">
    <citation type="submission" date="2022-07" db="EMBL/GenBank/DDBJ databases">
        <authorList>
            <person name="Macas J."/>
            <person name="Novak P."/>
            <person name="Neumann P."/>
        </authorList>
    </citation>
    <scope>NUCLEOTIDE SEQUENCE</scope>
</reference>